<accession>A0AAN9XRS1</accession>
<sequence>MEFRKAKTKTRFRWFRCFRPEELHDDIVLPPCPKMKTVDDPPLTYIVVPEKQSVVLPFSAFAAAKSLSGREDNSSPRKKIVKENHNSFRRALVAAMNRTPLAKKMSSKKSKKHKDPFSRESSMNLTNTTTNSSSPSSYGFTPSSSRSTTSTTLSSTSTGTNTSGCSLTEPSLPKSLATIIGSVVAKEKHIGDSEKGCFGNSSMAVSFLLLTSLLVLIMWGKCCAIAFTSIGFFLVPKNRRRMICKEGAVCEESEYKS</sequence>
<dbReference type="Proteomes" id="UP001386955">
    <property type="component" value="Unassembled WGS sequence"/>
</dbReference>
<dbReference type="PANTHER" id="PTHR34379:SF6">
    <property type="entry name" value="PROTEIN 3F"/>
    <property type="match status" value="1"/>
</dbReference>
<keyword evidence="2" id="KW-0472">Membrane</keyword>
<evidence type="ECO:0000313" key="4">
    <source>
        <dbReference type="Proteomes" id="UP001386955"/>
    </source>
</evidence>
<proteinExistence type="predicted"/>
<organism evidence="3 4">
    <name type="scientific">Psophocarpus tetragonolobus</name>
    <name type="common">Winged bean</name>
    <name type="synonym">Dolichos tetragonolobus</name>
    <dbReference type="NCBI Taxonomy" id="3891"/>
    <lineage>
        <taxon>Eukaryota</taxon>
        <taxon>Viridiplantae</taxon>
        <taxon>Streptophyta</taxon>
        <taxon>Embryophyta</taxon>
        <taxon>Tracheophyta</taxon>
        <taxon>Spermatophyta</taxon>
        <taxon>Magnoliopsida</taxon>
        <taxon>eudicotyledons</taxon>
        <taxon>Gunneridae</taxon>
        <taxon>Pentapetalae</taxon>
        <taxon>rosids</taxon>
        <taxon>fabids</taxon>
        <taxon>Fabales</taxon>
        <taxon>Fabaceae</taxon>
        <taxon>Papilionoideae</taxon>
        <taxon>50 kb inversion clade</taxon>
        <taxon>NPAAA clade</taxon>
        <taxon>indigoferoid/millettioid clade</taxon>
        <taxon>Phaseoleae</taxon>
        <taxon>Psophocarpus</taxon>
    </lineage>
</organism>
<feature type="region of interest" description="Disordered" evidence="1">
    <location>
        <begin position="66"/>
        <end position="85"/>
    </location>
</feature>
<name>A0AAN9XRS1_PSOTE</name>
<feature type="compositionally biased region" description="Basic residues" evidence="1">
    <location>
        <begin position="105"/>
        <end position="114"/>
    </location>
</feature>
<feature type="compositionally biased region" description="Low complexity" evidence="1">
    <location>
        <begin position="121"/>
        <end position="168"/>
    </location>
</feature>
<dbReference type="PANTHER" id="PTHR34379">
    <property type="entry name" value="OS07G0553800 PROTEIN"/>
    <property type="match status" value="1"/>
</dbReference>
<evidence type="ECO:0000313" key="3">
    <source>
        <dbReference type="EMBL" id="KAK7405174.1"/>
    </source>
</evidence>
<keyword evidence="2" id="KW-1133">Transmembrane helix</keyword>
<feature type="region of interest" description="Disordered" evidence="1">
    <location>
        <begin position="99"/>
        <end position="168"/>
    </location>
</feature>
<feature type="transmembrane region" description="Helical" evidence="2">
    <location>
        <begin position="207"/>
        <end position="235"/>
    </location>
</feature>
<protein>
    <submittedName>
        <fullName evidence="3">Uncharacterized protein</fullName>
    </submittedName>
</protein>
<dbReference type="EMBL" id="JAYMYS010000002">
    <property type="protein sequence ID" value="KAK7405174.1"/>
    <property type="molecule type" value="Genomic_DNA"/>
</dbReference>
<keyword evidence="2" id="KW-0812">Transmembrane</keyword>
<evidence type="ECO:0000256" key="1">
    <source>
        <dbReference type="SAM" id="MobiDB-lite"/>
    </source>
</evidence>
<gene>
    <name evidence="3" type="ORF">VNO78_06373</name>
</gene>
<comment type="caution">
    <text evidence="3">The sequence shown here is derived from an EMBL/GenBank/DDBJ whole genome shotgun (WGS) entry which is preliminary data.</text>
</comment>
<feature type="compositionally biased region" description="Basic and acidic residues" evidence="1">
    <location>
        <begin position="68"/>
        <end position="85"/>
    </location>
</feature>
<keyword evidence="4" id="KW-1185">Reference proteome</keyword>
<evidence type="ECO:0000256" key="2">
    <source>
        <dbReference type="SAM" id="Phobius"/>
    </source>
</evidence>
<dbReference type="AlphaFoldDB" id="A0AAN9XRS1"/>
<reference evidence="3 4" key="1">
    <citation type="submission" date="2024-01" db="EMBL/GenBank/DDBJ databases">
        <title>The genomes of 5 underutilized Papilionoideae crops provide insights into root nodulation and disease resistanc.</title>
        <authorList>
            <person name="Jiang F."/>
        </authorList>
    </citation>
    <scope>NUCLEOTIDE SEQUENCE [LARGE SCALE GENOMIC DNA]</scope>
    <source>
        <strain evidence="3">DUOXIRENSHENG_FW03</strain>
        <tissue evidence="3">Leaves</tissue>
    </source>
</reference>
<dbReference type="InterPro" id="IPR040411">
    <property type="entry name" value="At5g23160-like"/>
</dbReference>